<reference evidence="4 5" key="1">
    <citation type="submission" date="2019-04" db="EMBL/GenBank/DDBJ databases">
        <title>Shimia ponticola sp. nov., isolated from seawater.</title>
        <authorList>
            <person name="Kim Y.-O."/>
            <person name="Yoon J.-H."/>
        </authorList>
    </citation>
    <scope>NUCLEOTIDE SEQUENCE [LARGE SCALE GENOMIC DNA]</scope>
    <source>
        <strain evidence="4 5">MYP11</strain>
    </source>
</reference>
<dbReference type="Pfam" id="PF04187">
    <property type="entry name" value="Cofac_haem_bdg"/>
    <property type="match status" value="1"/>
</dbReference>
<dbReference type="Proteomes" id="UP000306602">
    <property type="component" value="Unassembled WGS sequence"/>
</dbReference>
<dbReference type="InterPro" id="IPR007314">
    <property type="entry name" value="Cofac_haem-bd_dom"/>
</dbReference>
<evidence type="ECO:0000259" key="3">
    <source>
        <dbReference type="Pfam" id="PF04187"/>
    </source>
</evidence>
<keyword evidence="5" id="KW-1185">Reference proteome</keyword>
<dbReference type="EMBL" id="SRKY01000004">
    <property type="protein sequence ID" value="THH35241.1"/>
    <property type="molecule type" value="Genomic_DNA"/>
</dbReference>
<feature type="domain" description="Haem-binding uptake Tiki superfamily ChaN" evidence="3">
    <location>
        <begin position="32"/>
        <end position="219"/>
    </location>
</feature>
<gene>
    <name evidence="4" type="ORF">E4Z66_15570</name>
</gene>
<feature type="region of interest" description="Disordered" evidence="1">
    <location>
        <begin position="235"/>
        <end position="264"/>
    </location>
</feature>
<protein>
    <recommendedName>
        <fullName evidence="3">Haem-binding uptake Tiki superfamily ChaN domain-containing protein</fullName>
    </recommendedName>
</protein>
<feature type="chain" id="PRO_5020433105" description="Haem-binding uptake Tiki superfamily ChaN domain-containing protein" evidence="2">
    <location>
        <begin position="21"/>
        <end position="264"/>
    </location>
</feature>
<feature type="signal peptide" evidence="2">
    <location>
        <begin position="1"/>
        <end position="20"/>
    </location>
</feature>
<evidence type="ECO:0000256" key="2">
    <source>
        <dbReference type="SAM" id="SignalP"/>
    </source>
</evidence>
<accession>A0A4S4NB91</accession>
<comment type="caution">
    <text evidence="4">The sequence shown here is derived from an EMBL/GenBank/DDBJ whole genome shotgun (WGS) entry which is preliminary data.</text>
</comment>
<evidence type="ECO:0000256" key="1">
    <source>
        <dbReference type="SAM" id="MobiDB-lite"/>
    </source>
</evidence>
<keyword evidence="2" id="KW-0732">Signal</keyword>
<organism evidence="4 5">
    <name type="scientific">Aliishimia ponticola</name>
    <dbReference type="NCBI Taxonomy" id="2499833"/>
    <lineage>
        <taxon>Bacteria</taxon>
        <taxon>Pseudomonadati</taxon>
        <taxon>Pseudomonadota</taxon>
        <taxon>Alphaproteobacteria</taxon>
        <taxon>Rhodobacterales</taxon>
        <taxon>Paracoccaceae</taxon>
        <taxon>Aliishimia</taxon>
    </lineage>
</organism>
<dbReference type="PROSITE" id="PS51257">
    <property type="entry name" value="PROKAR_LIPOPROTEIN"/>
    <property type="match status" value="1"/>
</dbReference>
<dbReference type="CDD" id="cd14727">
    <property type="entry name" value="ChanN-like"/>
    <property type="match status" value="1"/>
</dbReference>
<name>A0A4S4NB91_9RHOB</name>
<dbReference type="AlphaFoldDB" id="A0A4S4NB91"/>
<dbReference type="Gene3D" id="3.40.50.11550">
    <property type="match status" value="2"/>
</dbReference>
<dbReference type="OrthoDB" id="9795827at2"/>
<proteinExistence type="predicted"/>
<evidence type="ECO:0000313" key="5">
    <source>
        <dbReference type="Proteomes" id="UP000306602"/>
    </source>
</evidence>
<sequence length="264" mass="28165">MRKFASGLSLAIVFSACFSAAASSLDWADVSQDVVVIGEFHDNPHHHDVQAEALRQMSPKAVVYEMLTPQEAQHLGGVARTPQAMRVAVDGQVQWSNIEDYAEVLAESPVMMGAALPRDTVRAAFHAGAAQVFGEDAAAFGLDGPLLQSELDRRKQLQFEAHCQAMPLEMMGGMVEAQRLRDAAFARTVLEAVDNYGTPVVLITGNGHARSDWGVPAALAMARPGLTVLSVAQGEEGRPPQGEFDTILTSPPAVRSGDPCAAFD</sequence>
<evidence type="ECO:0000313" key="4">
    <source>
        <dbReference type="EMBL" id="THH35241.1"/>
    </source>
</evidence>
<dbReference type="SUPFAM" id="SSF159501">
    <property type="entry name" value="EreA/ChaN-like"/>
    <property type="match status" value="1"/>
</dbReference>